<dbReference type="Gene3D" id="1.20.5.1930">
    <property type="match status" value="1"/>
</dbReference>
<evidence type="ECO:0000256" key="5">
    <source>
        <dbReference type="ARBA" id="ARBA00022741"/>
    </source>
</evidence>
<dbReference type="InterPro" id="IPR050482">
    <property type="entry name" value="Sensor_HK_TwoCompSys"/>
</dbReference>
<dbReference type="Pfam" id="PF07730">
    <property type="entry name" value="HisKA_3"/>
    <property type="match status" value="1"/>
</dbReference>
<dbReference type="CDD" id="cd16917">
    <property type="entry name" value="HATPase_UhpB-NarQ-NarX-like"/>
    <property type="match status" value="1"/>
</dbReference>
<dbReference type="Pfam" id="PF02518">
    <property type="entry name" value="HATPase_c"/>
    <property type="match status" value="1"/>
</dbReference>
<evidence type="ECO:0000256" key="8">
    <source>
        <dbReference type="ARBA" id="ARBA00023012"/>
    </source>
</evidence>
<keyword evidence="7" id="KW-0067">ATP-binding</keyword>
<dbReference type="InterPro" id="IPR003594">
    <property type="entry name" value="HATPase_dom"/>
</dbReference>
<keyword evidence="3" id="KW-0597">Phosphoprotein</keyword>
<dbReference type="Proteomes" id="UP001352223">
    <property type="component" value="Unassembled WGS sequence"/>
</dbReference>
<feature type="transmembrane region" description="Helical" evidence="9">
    <location>
        <begin position="170"/>
        <end position="196"/>
    </location>
</feature>
<organism evidence="11 12">
    <name type="scientific">Streptomyces kunmingensis</name>
    <dbReference type="NCBI Taxonomy" id="68225"/>
    <lineage>
        <taxon>Bacteria</taxon>
        <taxon>Bacillati</taxon>
        <taxon>Actinomycetota</taxon>
        <taxon>Actinomycetes</taxon>
        <taxon>Kitasatosporales</taxon>
        <taxon>Streptomycetaceae</taxon>
        <taxon>Streptomyces</taxon>
    </lineage>
</organism>
<evidence type="ECO:0000256" key="6">
    <source>
        <dbReference type="ARBA" id="ARBA00022777"/>
    </source>
</evidence>
<dbReference type="EC" id="2.7.13.3" evidence="2"/>
<dbReference type="EMBL" id="JAOZYB010000275">
    <property type="protein sequence ID" value="MEB3963738.1"/>
    <property type="molecule type" value="Genomic_DNA"/>
</dbReference>
<sequence length="423" mass="45231">MHSPTIWTRLHQRRYVLGGWPWRAALYLLSSVALGLATLVTLVLLAVAGGVLTVVVVGLPLLLVLVLTGVPLASVERRRLRLIDSEPLADPHREPDRTGLSAWLRTRLQERATWRELGYAVLFGFLLWPLEALVVGSALLVCGGLLATPVLMAVDGEEARVLKMWIVTSWPGALGAALAGLLLLPVLAYPLGAIAAGRAALTRFLLASPTGELNTRIKELGRSRLRLVDAFEAERRRIERDLHDGAQQRLVALSMTLGLARLDAPQGPLGSLLAKAQDEAATALVEIRELIRGIHPQVLTDRGLVAAVEDLADRSAIPVDVDIDLPARPPEAIETAVYFAVSEALANVAKHSGANRATVRGHLDKNRLVVEVEDDGHGGADTGRGTGLQGVSDRVSVLDGRLLVSSPPGGPTVFRLQVPCSTA</sequence>
<dbReference type="InterPro" id="IPR025828">
    <property type="entry name" value="Put_sensor_dom"/>
</dbReference>
<keyword evidence="9" id="KW-0472">Membrane</keyword>
<feature type="transmembrane region" description="Helical" evidence="9">
    <location>
        <begin position="20"/>
        <end position="45"/>
    </location>
</feature>
<keyword evidence="5" id="KW-0547">Nucleotide-binding</keyword>
<comment type="catalytic activity">
    <reaction evidence="1">
        <text>ATP + protein L-histidine = ADP + protein N-phospho-L-histidine.</text>
        <dbReference type="EC" id="2.7.13.3"/>
    </reaction>
</comment>
<keyword evidence="6" id="KW-0418">Kinase</keyword>
<evidence type="ECO:0000256" key="3">
    <source>
        <dbReference type="ARBA" id="ARBA00022553"/>
    </source>
</evidence>
<name>A0ABU6CG94_9ACTN</name>
<dbReference type="RefSeq" id="WP_324771466.1">
    <property type="nucleotide sequence ID" value="NZ_BAAATS010000065.1"/>
</dbReference>
<dbReference type="PANTHER" id="PTHR24421:SF10">
    <property type="entry name" value="NITRATE_NITRITE SENSOR PROTEIN NARQ"/>
    <property type="match status" value="1"/>
</dbReference>
<evidence type="ECO:0000313" key="12">
    <source>
        <dbReference type="Proteomes" id="UP001352223"/>
    </source>
</evidence>
<dbReference type="InterPro" id="IPR036890">
    <property type="entry name" value="HATPase_C_sf"/>
</dbReference>
<evidence type="ECO:0000256" key="2">
    <source>
        <dbReference type="ARBA" id="ARBA00012438"/>
    </source>
</evidence>
<dbReference type="PANTHER" id="PTHR24421">
    <property type="entry name" value="NITRATE/NITRITE SENSOR PROTEIN NARX-RELATED"/>
    <property type="match status" value="1"/>
</dbReference>
<keyword evidence="12" id="KW-1185">Reference proteome</keyword>
<evidence type="ECO:0000256" key="1">
    <source>
        <dbReference type="ARBA" id="ARBA00000085"/>
    </source>
</evidence>
<proteinExistence type="predicted"/>
<evidence type="ECO:0000256" key="4">
    <source>
        <dbReference type="ARBA" id="ARBA00022679"/>
    </source>
</evidence>
<protein>
    <recommendedName>
        <fullName evidence="2">histidine kinase</fullName>
        <ecNumber evidence="2">2.7.13.3</ecNumber>
    </recommendedName>
</protein>
<dbReference type="SMART" id="SM00387">
    <property type="entry name" value="HATPase_c"/>
    <property type="match status" value="1"/>
</dbReference>
<dbReference type="InterPro" id="IPR011712">
    <property type="entry name" value="Sig_transdc_His_kin_sub3_dim/P"/>
</dbReference>
<comment type="caution">
    <text evidence="11">The sequence shown here is derived from an EMBL/GenBank/DDBJ whole genome shotgun (WGS) entry which is preliminary data.</text>
</comment>
<keyword evidence="4" id="KW-0808">Transferase</keyword>
<keyword evidence="9" id="KW-0812">Transmembrane</keyword>
<feature type="transmembrane region" description="Helical" evidence="9">
    <location>
        <begin position="51"/>
        <end position="73"/>
    </location>
</feature>
<accession>A0ABU6CG94</accession>
<dbReference type="Pfam" id="PF13796">
    <property type="entry name" value="Sensor"/>
    <property type="match status" value="1"/>
</dbReference>
<keyword evidence="8" id="KW-0902">Two-component regulatory system</keyword>
<evidence type="ECO:0000256" key="7">
    <source>
        <dbReference type="ARBA" id="ARBA00022840"/>
    </source>
</evidence>
<gene>
    <name evidence="11" type="ORF">OKJ48_26355</name>
</gene>
<feature type="domain" description="Histidine kinase/HSP90-like ATPase" evidence="10">
    <location>
        <begin position="332"/>
        <end position="422"/>
    </location>
</feature>
<reference evidence="11 12" key="1">
    <citation type="submission" date="2022-10" db="EMBL/GenBank/DDBJ databases">
        <authorList>
            <person name="Xie J."/>
            <person name="Shen N."/>
        </authorList>
    </citation>
    <scope>NUCLEOTIDE SEQUENCE [LARGE SCALE GENOMIC DNA]</scope>
    <source>
        <strain evidence="11 12">DSM 41681</strain>
    </source>
</reference>
<dbReference type="SUPFAM" id="SSF55874">
    <property type="entry name" value="ATPase domain of HSP90 chaperone/DNA topoisomerase II/histidine kinase"/>
    <property type="match status" value="1"/>
</dbReference>
<evidence type="ECO:0000259" key="10">
    <source>
        <dbReference type="SMART" id="SM00387"/>
    </source>
</evidence>
<evidence type="ECO:0000313" key="11">
    <source>
        <dbReference type="EMBL" id="MEB3963738.1"/>
    </source>
</evidence>
<evidence type="ECO:0000256" key="9">
    <source>
        <dbReference type="SAM" id="Phobius"/>
    </source>
</evidence>
<feature type="transmembrane region" description="Helical" evidence="9">
    <location>
        <begin position="117"/>
        <end position="150"/>
    </location>
</feature>
<keyword evidence="9" id="KW-1133">Transmembrane helix</keyword>
<dbReference type="Gene3D" id="3.30.565.10">
    <property type="entry name" value="Histidine kinase-like ATPase, C-terminal domain"/>
    <property type="match status" value="1"/>
</dbReference>